<dbReference type="Pfam" id="PF00005">
    <property type="entry name" value="ABC_tran"/>
    <property type="match status" value="1"/>
</dbReference>
<keyword evidence="1" id="KW-0813">Transport</keyword>
<evidence type="ECO:0000313" key="6">
    <source>
        <dbReference type="Proteomes" id="UP000824001"/>
    </source>
</evidence>
<dbReference type="InterPro" id="IPR003593">
    <property type="entry name" value="AAA+_ATPase"/>
</dbReference>
<dbReference type="PANTHER" id="PTHR42939:SF1">
    <property type="entry name" value="ABC TRANSPORTER ATP-BINDING PROTEIN ALBC-RELATED"/>
    <property type="match status" value="1"/>
</dbReference>
<dbReference type="Gene3D" id="3.40.50.300">
    <property type="entry name" value="P-loop containing nucleotide triphosphate hydrolases"/>
    <property type="match status" value="1"/>
</dbReference>
<reference evidence="5" key="2">
    <citation type="journal article" date="2021" name="PeerJ">
        <title>Extensive microbial diversity within the chicken gut microbiome revealed by metagenomics and culture.</title>
        <authorList>
            <person name="Gilroy R."/>
            <person name="Ravi A."/>
            <person name="Getino M."/>
            <person name="Pursley I."/>
            <person name="Horton D.L."/>
            <person name="Alikhan N.F."/>
            <person name="Baker D."/>
            <person name="Gharbi K."/>
            <person name="Hall N."/>
            <person name="Watson M."/>
            <person name="Adriaenssens E.M."/>
            <person name="Foster-Nyarko E."/>
            <person name="Jarju S."/>
            <person name="Secka A."/>
            <person name="Antonio M."/>
            <person name="Oren A."/>
            <person name="Chaudhuri R.R."/>
            <person name="La Ragione R."/>
            <person name="Hildebrand F."/>
            <person name="Pallen M.J."/>
        </authorList>
    </citation>
    <scope>NUCLEOTIDE SEQUENCE</scope>
    <source>
        <strain evidence="5">ChiHjej10B9-9673</strain>
    </source>
</reference>
<feature type="domain" description="ABC transporter" evidence="4">
    <location>
        <begin position="3"/>
        <end position="228"/>
    </location>
</feature>
<keyword evidence="2" id="KW-0547">Nucleotide-binding</keyword>
<dbReference type="GO" id="GO:0016887">
    <property type="term" value="F:ATP hydrolysis activity"/>
    <property type="evidence" value="ECO:0007669"/>
    <property type="project" value="InterPro"/>
</dbReference>
<dbReference type="InterPro" id="IPR051782">
    <property type="entry name" value="ABC_Transporter_VariousFunc"/>
</dbReference>
<proteinExistence type="predicted"/>
<dbReference type="PROSITE" id="PS50893">
    <property type="entry name" value="ABC_TRANSPORTER_2"/>
    <property type="match status" value="1"/>
</dbReference>
<dbReference type="InterPro" id="IPR003439">
    <property type="entry name" value="ABC_transporter-like_ATP-bd"/>
</dbReference>
<dbReference type="AlphaFoldDB" id="A0A9D1FCX7"/>
<evidence type="ECO:0000256" key="3">
    <source>
        <dbReference type="ARBA" id="ARBA00022840"/>
    </source>
</evidence>
<dbReference type="InterPro" id="IPR027417">
    <property type="entry name" value="P-loop_NTPase"/>
</dbReference>
<dbReference type="Proteomes" id="UP000824001">
    <property type="component" value="Unassembled WGS sequence"/>
</dbReference>
<accession>A0A9D1FCX7</accession>
<evidence type="ECO:0000259" key="4">
    <source>
        <dbReference type="PROSITE" id="PS50893"/>
    </source>
</evidence>
<reference evidence="5" key="1">
    <citation type="submission" date="2020-10" db="EMBL/GenBank/DDBJ databases">
        <authorList>
            <person name="Gilroy R."/>
        </authorList>
    </citation>
    <scope>NUCLEOTIDE SEQUENCE</scope>
    <source>
        <strain evidence="5">ChiHjej10B9-9673</strain>
    </source>
</reference>
<evidence type="ECO:0000313" key="5">
    <source>
        <dbReference type="EMBL" id="HIS66717.1"/>
    </source>
</evidence>
<name>A0A9D1FCX7_9FIRM</name>
<dbReference type="GO" id="GO:0005524">
    <property type="term" value="F:ATP binding"/>
    <property type="evidence" value="ECO:0007669"/>
    <property type="project" value="UniProtKB-KW"/>
</dbReference>
<dbReference type="CDD" id="cd03230">
    <property type="entry name" value="ABC_DR_subfamily_A"/>
    <property type="match status" value="1"/>
</dbReference>
<dbReference type="SUPFAM" id="SSF52540">
    <property type="entry name" value="P-loop containing nucleoside triphosphate hydrolases"/>
    <property type="match status" value="1"/>
</dbReference>
<keyword evidence="3 5" id="KW-0067">ATP-binding</keyword>
<dbReference type="EMBL" id="DVJK01000112">
    <property type="protein sequence ID" value="HIS66717.1"/>
    <property type="molecule type" value="Genomic_DNA"/>
</dbReference>
<dbReference type="SMART" id="SM00382">
    <property type="entry name" value="AAA"/>
    <property type="match status" value="1"/>
</dbReference>
<protein>
    <submittedName>
        <fullName evidence="5">ABC transporter ATP-binding protein</fullName>
    </submittedName>
</protein>
<comment type="caution">
    <text evidence="5">The sequence shown here is derived from an EMBL/GenBank/DDBJ whole genome shotgun (WGS) entry which is preliminary data.</text>
</comment>
<sequence>MKLELKGLTKRFGAHTALDALDMSVPSGSVYGLVGPNGAGKTTALRHMTGVLRPDSGEALADGEPVFENPAVKARMAWIPDEVFYFPQASVNDMMRFYAREYPGFDAGRFEKLAGAFPLDRRTPMRRFSRGMKKQAAFWLALSLRPEALILDEPVDGLDPVMRRQVWSLLLADVAERGTTVLVSSHNLRELEDVCDRVGIINSGRMLLERGLSELQENVCKLQFVPAEGRGIPDGLDVMHVSGAGRLKTLIVRGRPEAALARLEAEKPVFVDVLPLTLEEIFIYELGGAGHEIREIIL</sequence>
<organism evidence="5 6">
    <name type="scientific">Candidatus Scatomorpha merdipullorum</name>
    <dbReference type="NCBI Taxonomy" id="2840927"/>
    <lineage>
        <taxon>Bacteria</taxon>
        <taxon>Bacillati</taxon>
        <taxon>Bacillota</taxon>
        <taxon>Clostridia</taxon>
        <taxon>Eubacteriales</taxon>
        <taxon>Candidatus Scatomorpha</taxon>
    </lineage>
</organism>
<evidence type="ECO:0000256" key="1">
    <source>
        <dbReference type="ARBA" id="ARBA00022448"/>
    </source>
</evidence>
<gene>
    <name evidence="5" type="ORF">IAC18_04040</name>
</gene>
<dbReference type="PANTHER" id="PTHR42939">
    <property type="entry name" value="ABC TRANSPORTER ATP-BINDING PROTEIN ALBC-RELATED"/>
    <property type="match status" value="1"/>
</dbReference>
<evidence type="ECO:0000256" key="2">
    <source>
        <dbReference type="ARBA" id="ARBA00022741"/>
    </source>
</evidence>